<dbReference type="OrthoDB" id="5394254at2759"/>
<keyword evidence="1" id="KW-0472">Membrane</keyword>
<name>A0A9P4M0C2_9PEZI</name>
<dbReference type="AlphaFoldDB" id="A0A9P4M0C2"/>
<feature type="transmembrane region" description="Helical" evidence="1">
    <location>
        <begin position="313"/>
        <end position="331"/>
    </location>
</feature>
<reference evidence="2" key="1">
    <citation type="journal article" date="2020" name="Stud. Mycol.">
        <title>101 Dothideomycetes genomes: a test case for predicting lifestyles and emergence of pathogens.</title>
        <authorList>
            <person name="Haridas S."/>
            <person name="Albert R."/>
            <person name="Binder M."/>
            <person name="Bloem J."/>
            <person name="Labutti K."/>
            <person name="Salamov A."/>
            <person name="Andreopoulos B."/>
            <person name="Baker S."/>
            <person name="Barry K."/>
            <person name="Bills G."/>
            <person name="Bluhm B."/>
            <person name="Cannon C."/>
            <person name="Castanera R."/>
            <person name="Culley D."/>
            <person name="Daum C."/>
            <person name="Ezra D."/>
            <person name="Gonzalez J."/>
            <person name="Henrissat B."/>
            <person name="Kuo A."/>
            <person name="Liang C."/>
            <person name="Lipzen A."/>
            <person name="Lutzoni F."/>
            <person name="Magnuson J."/>
            <person name="Mondo S."/>
            <person name="Nolan M."/>
            <person name="Ohm R."/>
            <person name="Pangilinan J."/>
            <person name="Park H.-J."/>
            <person name="Ramirez L."/>
            <person name="Alfaro M."/>
            <person name="Sun H."/>
            <person name="Tritt A."/>
            <person name="Yoshinaga Y."/>
            <person name="Zwiers L.-H."/>
            <person name="Turgeon B."/>
            <person name="Goodwin S."/>
            <person name="Spatafora J."/>
            <person name="Crous P."/>
            <person name="Grigoriev I."/>
        </authorList>
    </citation>
    <scope>NUCLEOTIDE SEQUENCE</scope>
    <source>
        <strain evidence="2">CBS 121410</strain>
    </source>
</reference>
<feature type="transmembrane region" description="Helical" evidence="1">
    <location>
        <begin position="33"/>
        <end position="54"/>
    </location>
</feature>
<proteinExistence type="predicted"/>
<feature type="transmembrane region" description="Helical" evidence="1">
    <location>
        <begin position="75"/>
        <end position="92"/>
    </location>
</feature>
<keyword evidence="1" id="KW-1133">Transmembrane helix</keyword>
<dbReference type="EMBL" id="ML978711">
    <property type="protein sequence ID" value="KAF2092308.1"/>
    <property type="molecule type" value="Genomic_DNA"/>
</dbReference>
<evidence type="ECO:0000313" key="2">
    <source>
        <dbReference type="EMBL" id="KAF2092308.1"/>
    </source>
</evidence>
<feature type="transmembrane region" description="Helical" evidence="1">
    <location>
        <begin position="278"/>
        <end position="301"/>
    </location>
</feature>
<keyword evidence="3" id="KW-1185">Reference proteome</keyword>
<organism evidence="2 3">
    <name type="scientific">Saccharata proteae CBS 121410</name>
    <dbReference type="NCBI Taxonomy" id="1314787"/>
    <lineage>
        <taxon>Eukaryota</taxon>
        <taxon>Fungi</taxon>
        <taxon>Dikarya</taxon>
        <taxon>Ascomycota</taxon>
        <taxon>Pezizomycotina</taxon>
        <taxon>Dothideomycetes</taxon>
        <taxon>Dothideomycetes incertae sedis</taxon>
        <taxon>Botryosphaeriales</taxon>
        <taxon>Saccharataceae</taxon>
        <taxon>Saccharata</taxon>
    </lineage>
</organism>
<accession>A0A9P4M0C2</accession>
<sequence length="333" mass="35604">MATTTKPVADADGPAVPIAEQHPPIPTSKLPGIVRFALLLVLSLSASAGLYSAAAEWMDPNLVAVTSPANQDLKMAVVLGWKCGLLAVGYVGGFDDIDNVALSLLTYAPFYYLLHTFYLINLRTTLLCVLIDTLSIALPTRLLRPRHAVHNPNAPGSAIPNRNIIDDFPTTAINSLLGAAIYAVVLYVSFLTFLPRFLVVHFDNLPSLTYAHTATLPTLITSALALGWSAREFILTPSLAAQTNLGDITAKPFNPETASLWETVKHNVWGYRKQTRVLIARTACLVAMQAVNTFVCGFFVLEGADLEGAVGWTGVWCAASAVVGLAFGVVGDV</sequence>
<feature type="transmembrane region" description="Helical" evidence="1">
    <location>
        <begin position="210"/>
        <end position="228"/>
    </location>
</feature>
<gene>
    <name evidence="2" type="ORF">K490DRAFT_30891</name>
</gene>
<dbReference type="Proteomes" id="UP000799776">
    <property type="component" value="Unassembled WGS sequence"/>
</dbReference>
<keyword evidence="1" id="KW-0812">Transmembrane</keyword>
<evidence type="ECO:0000256" key="1">
    <source>
        <dbReference type="SAM" id="Phobius"/>
    </source>
</evidence>
<evidence type="ECO:0000313" key="3">
    <source>
        <dbReference type="Proteomes" id="UP000799776"/>
    </source>
</evidence>
<comment type="caution">
    <text evidence="2">The sequence shown here is derived from an EMBL/GenBank/DDBJ whole genome shotgun (WGS) entry which is preliminary data.</text>
</comment>
<feature type="transmembrane region" description="Helical" evidence="1">
    <location>
        <begin position="112"/>
        <end position="138"/>
    </location>
</feature>
<feature type="transmembrane region" description="Helical" evidence="1">
    <location>
        <begin position="176"/>
        <end position="198"/>
    </location>
</feature>
<protein>
    <submittedName>
        <fullName evidence="2">Uncharacterized protein</fullName>
    </submittedName>
</protein>